<sequence>MCRAIAKYPTTKIIRIVATAMIAIGTPSRPVTAKAVLTTSATTVSGATDEAIVEPIANAPSRLRANAVETVLPARGADTADTMKSS</sequence>
<protein>
    <submittedName>
        <fullName evidence="1">Uncharacterized protein</fullName>
    </submittedName>
</protein>
<evidence type="ECO:0000313" key="1">
    <source>
        <dbReference type="EMBL" id="GIE99477.1"/>
    </source>
</evidence>
<dbReference type="EMBL" id="BOMV01000073">
    <property type="protein sequence ID" value="GIE99477.1"/>
    <property type="molecule type" value="Genomic_DNA"/>
</dbReference>
<reference evidence="1" key="1">
    <citation type="submission" date="2021-01" db="EMBL/GenBank/DDBJ databases">
        <title>Whole genome shotgun sequence of Actinoplanes rishiriensis NBRC 108556.</title>
        <authorList>
            <person name="Komaki H."/>
            <person name="Tamura T."/>
        </authorList>
    </citation>
    <scope>NUCLEOTIDE SEQUENCE</scope>
    <source>
        <strain evidence="1">NBRC 108556</strain>
    </source>
</reference>
<dbReference type="AlphaFoldDB" id="A0A919K636"/>
<gene>
    <name evidence="1" type="ORF">Ari01nite_69420</name>
</gene>
<dbReference type="Proteomes" id="UP000636960">
    <property type="component" value="Unassembled WGS sequence"/>
</dbReference>
<organism evidence="1 2">
    <name type="scientific">Paractinoplanes rishiriensis</name>
    <dbReference type="NCBI Taxonomy" id="1050105"/>
    <lineage>
        <taxon>Bacteria</taxon>
        <taxon>Bacillati</taxon>
        <taxon>Actinomycetota</taxon>
        <taxon>Actinomycetes</taxon>
        <taxon>Micromonosporales</taxon>
        <taxon>Micromonosporaceae</taxon>
        <taxon>Paractinoplanes</taxon>
    </lineage>
</organism>
<evidence type="ECO:0000313" key="2">
    <source>
        <dbReference type="Proteomes" id="UP000636960"/>
    </source>
</evidence>
<name>A0A919K636_9ACTN</name>
<accession>A0A919K636</accession>
<comment type="caution">
    <text evidence="1">The sequence shown here is derived from an EMBL/GenBank/DDBJ whole genome shotgun (WGS) entry which is preliminary data.</text>
</comment>
<proteinExistence type="predicted"/>
<keyword evidence="2" id="KW-1185">Reference proteome</keyword>